<dbReference type="GO" id="GO:0005975">
    <property type="term" value="P:carbohydrate metabolic process"/>
    <property type="evidence" value="ECO:0007669"/>
    <property type="project" value="InterPro"/>
</dbReference>
<dbReference type="GO" id="GO:0030596">
    <property type="term" value="F:alpha-L-rhamnosidase activity"/>
    <property type="evidence" value="ECO:0007669"/>
    <property type="project" value="UniProtKB-EC"/>
</dbReference>
<feature type="compositionally biased region" description="Basic and acidic residues" evidence="4">
    <location>
        <begin position="197"/>
        <end position="208"/>
    </location>
</feature>
<dbReference type="SUPFAM" id="SSF48208">
    <property type="entry name" value="Six-hairpin glycosidases"/>
    <property type="match status" value="1"/>
</dbReference>
<feature type="domain" description="Bacterial alpha-L-rhamnosidase N-terminal" evidence="6">
    <location>
        <begin position="45"/>
        <end position="184"/>
    </location>
</feature>
<dbReference type="InterPro" id="IPR013737">
    <property type="entry name" value="Bac_rhamnosid_N"/>
</dbReference>
<evidence type="ECO:0000259" key="6">
    <source>
        <dbReference type="Pfam" id="PF08531"/>
    </source>
</evidence>
<accession>A0A087A1L1</accession>
<evidence type="ECO:0000256" key="3">
    <source>
        <dbReference type="ARBA" id="ARBA00022801"/>
    </source>
</evidence>
<gene>
    <name evidence="9" type="ORF">BBIA_0342</name>
</gene>
<evidence type="ECO:0000313" key="10">
    <source>
        <dbReference type="Proteomes" id="UP000029108"/>
    </source>
</evidence>
<dbReference type="Pfam" id="PF08531">
    <property type="entry name" value="Bac_rhamnosid_N"/>
    <property type="match status" value="1"/>
</dbReference>
<evidence type="ECO:0000313" key="9">
    <source>
        <dbReference type="EMBL" id="KFI52661.1"/>
    </source>
</evidence>
<dbReference type="InterPro" id="IPR035398">
    <property type="entry name" value="Bac_rhamnosid_C"/>
</dbReference>
<protein>
    <recommendedName>
        <fullName evidence="2">alpha-L-rhamnosidase</fullName>
        <ecNumber evidence="2">3.2.1.40</ecNumber>
    </recommendedName>
</protein>
<proteinExistence type="predicted"/>
<feature type="region of interest" description="Disordered" evidence="4">
    <location>
        <begin position="184"/>
        <end position="226"/>
    </location>
</feature>
<keyword evidence="10" id="KW-1185">Reference proteome</keyword>
<dbReference type="InterPro" id="IPR008928">
    <property type="entry name" value="6-hairpin_glycosidase_sf"/>
</dbReference>
<organism evidence="9 10">
    <name type="scientific">Bifidobacterium biavatii DSM 23969</name>
    <dbReference type="NCBI Taxonomy" id="1437608"/>
    <lineage>
        <taxon>Bacteria</taxon>
        <taxon>Bacillati</taxon>
        <taxon>Actinomycetota</taxon>
        <taxon>Actinomycetes</taxon>
        <taxon>Bifidobacteriales</taxon>
        <taxon>Bifidobacteriaceae</taxon>
        <taxon>Bifidobacterium</taxon>
    </lineage>
</organism>
<dbReference type="Pfam" id="PF17390">
    <property type="entry name" value="Bac_rhamnosid_C"/>
    <property type="match status" value="1"/>
</dbReference>
<dbReference type="Pfam" id="PF17389">
    <property type="entry name" value="Bac_rhamnosid6H"/>
    <property type="match status" value="1"/>
</dbReference>
<dbReference type="STRING" id="1437608.GCA_000771645_02518"/>
<dbReference type="InterPro" id="IPR016007">
    <property type="entry name" value="Alpha_rhamnosid"/>
</dbReference>
<evidence type="ECO:0000259" key="7">
    <source>
        <dbReference type="Pfam" id="PF17389"/>
    </source>
</evidence>
<dbReference type="Proteomes" id="UP000029108">
    <property type="component" value="Unassembled WGS sequence"/>
</dbReference>
<evidence type="ECO:0000256" key="4">
    <source>
        <dbReference type="SAM" id="MobiDB-lite"/>
    </source>
</evidence>
<dbReference type="Pfam" id="PF05592">
    <property type="entry name" value="Bac_rhamnosid"/>
    <property type="match status" value="1"/>
</dbReference>
<evidence type="ECO:0000256" key="2">
    <source>
        <dbReference type="ARBA" id="ARBA00012652"/>
    </source>
</evidence>
<reference evidence="9 10" key="1">
    <citation type="submission" date="2014-03" db="EMBL/GenBank/DDBJ databases">
        <title>Genomics of Bifidobacteria.</title>
        <authorList>
            <person name="Ventura M."/>
            <person name="Milani C."/>
            <person name="Lugli G.A."/>
        </authorList>
    </citation>
    <scope>NUCLEOTIDE SEQUENCE [LARGE SCALE GENOMIC DNA]</scope>
    <source>
        <strain evidence="9 10">DSM 23969</strain>
    </source>
</reference>
<name>A0A087A1L1_9BIFI</name>
<dbReference type="RefSeq" id="WP_160268222.1">
    <property type="nucleotide sequence ID" value="NZ_JDUU01000009.1"/>
</dbReference>
<dbReference type="Gene3D" id="1.50.10.10">
    <property type="match status" value="1"/>
</dbReference>
<dbReference type="PANTHER" id="PTHR33307">
    <property type="entry name" value="ALPHA-RHAMNOSIDASE (EUROFUNG)"/>
    <property type="match status" value="1"/>
</dbReference>
<feature type="domain" description="Alpha-L-rhamnosidase C-terminal" evidence="8">
    <location>
        <begin position="768"/>
        <end position="839"/>
    </location>
</feature>
<evidence type="ECO:0000259" key="8">
    <source>
        <dbReference type="Pfam" id="PF17390"/>
    </source>
</evidence>
<dbReference type="EC" id="3.2.1.40" evidence="2"/>
<feature type="domain" description="Alpha-L-rhamnosidase six-hairpin glycosidase" evidence="7">
    <location>
        <begin position="392"/>
        <end position="766"/>
    </location>
</feature>
<comment type="catalytic activity">
    <reaction evidence="1">
        <text>Hydrolysis of terminal non-reducing alpha-L-rhamnose residues in alpha-L-rhamnosides.</text>
        <dbReference type="EC" id="3.2.1.40"/>
    </reaction>
</comment>
<comment type="caution">
    <text evidence="9">The sequence shown here is derived from an EMBL/GenBank/DDBJ whole genome shotgun (WGS) entry which is preliminary data.</text>
</comment>
<evidence type="ECO:0000256" key="1">
    <source>
        <dbReference type="ARBA" id="ARBA00001445"/>
    </source>
</evidence>
<dbReference type="AlphaFoldDB" id="A0A087A1L1"/>
<dbReference type="OrthoDB" id="9761045at2"/>
<dbReference type="Gene3D" id="2.60.420.10">
    <property type="entry name" value="Maltose phosphorylase, domain 3"/>
    <property type="match status" value="1"/>
</dbReference>
<keyword evidence="3" id="KW-0378">Hydrolase</keyword>
<evidence type="ECO:0000259" key="5">
    <source>
        <dbReference type="Pfam" id="PF05592"/>
    </source>
</evidence>
<sequence>MTSIQTTPMMQSADMIAGPDNEVVNDTGMRRPPVIARMLELNAAPTRALLHVSAHGLVEADINGRKASDDVLTPGWTVYGTRLPVWTYDVTDLLRAGRNELVFWLGDGWYRGRIGFGGGEQDCYGSRLGLIAQLEITDANGIEIVIASNADDGLWCAAYGPIVSSGLYEGETFDAQATLPAWPDDADKADGSIGDNEPFRPVRGDAGRDVSTSSGADDPSTDPACAWQPVERLDFDRTTLYPAEDGTAIRCIGERKPVAISRLADGRWLVDFGQNCTQRVVLRIPNVPTGHEIDIQHVEVLNPDGAPATRPLRRAVQHDRYIASGRECDGVAADAGRDDHGQSGDAANTATWWEPRFTMHGFRYAVIGGWPDGAELTAADLHTRVYSSAHTRLGWFSCSDERVNRLHENVRWSMLSNFASIPTDCPQRDERFGWTGDIAVFAPTAEYLYDVTGFLDSWLDDVAIETDKWGTVPYYVPYPYPGWGKPDAVALWGDAAVMVPWAMYMATGDADVLSRHLPLARRWADQEASLLSDDGVWDREPDVWCGQLGDWLDPTAPPDDAARAMTEKPLVATAFAAHSAALVARMLRIVGDDRTAGGHDATRDAAHDVAHDAAYYDRLAAHIRAGFRARFVRDDGRMTSDTQCAYALAIALELLDDAENGSWLRSVAGERLAELVHERGFVVGTGFAGTPYVLDALCATGHADEAFSLFLSDKCPSWLYQVRMGATTTWERWDSMLPDGNVNPGDMTSFNHYALGSVASWMHDAIGGLRLAAPGWREVLVAPRIDAALAHGLTSGSAAHETPFGRVEAAWKQSADGTVSLDIAVPEGVTAVLGVNADGYAAGSRLTVGTYCLRLR</sequence>
<feature type="domain" description="Alpha-L-rhamnosidase concanavalin-like" evidence="5">
    <location>
        <begin position="262"/>
        <end position="384"/>
    </location>
</feature>
<dbReference type="eggNOG" id="COG0174">
    <property type="taxonomic scope" value="Bacteria"/>
</dbReference>
<dbReference type="EMBL" id="JGYN01000004">
    <property type="protein sequence ID" value="KFI52661.1"/>
    <property type="molecule type" value="Genomic_DNA"/>
</dbReference>
<dbReference type="Gene3D" id="2.60.120.260">
    <property type="entry name" value="Galactose-binding domain-like"/>
    <property type="match status" value="2"/>
</dbReference>
<dbReference type="InterPro" id="IPR035396">
    <property type="entry name" value="Bac_rhamnosid6H"/>
</dbReference>
<dbReference type="PANTHER" id="PTHR33307:SF6">
    <property type="entry name" value="ALPHA-RHAMNOSIDASE (EUROFUNG)-RELATED"/>
    <property type="match status" value="1"/>
</dbReference>
<dbReference type="InterPro" id="IPR008902">
    <property type="entry name" value="Rhamnosid_concanavalin"/>
</dbReference>
<dbReference type="InterPro" id="IPR012341">
    <property type="entry name" value="6hp_glycosidase-like_sf"/>
</dbReference>